<keyword evidence="2" id="KW-1185">Reference proteome</keyword>
<proteinExistence type="predicted"/>
<gene>
    <name evidence="1" type="ORF">K3G42_014339</name>
</gene>
<comment type="caution">
    <text evidence="1">The sequence shown here is derived from an EMBL/GenBank/DDBJ whole genome shotgun (WGS) entry which is preliminary data.</text>
</comment>
<sequence>MMPFDVGTPHSRRPSAIGTPESHPAPQILVKSPGHPAQRGRKPSRVLYPPLRRKYTLPEKGDPIKRWLLFLLGVLLLQILMEEPVPERQGSGSSQDYAEDQWCETPTDTQSLKNLSNSSRNGTTLRETTPHSLLNRPQERTYFQQTCGIVCSLQKPRRFQITHV</sequence>
<organism evidence="1 2">
    <name type="scientific">Sphaerodactylus townsendi</name>
    <dbReference type="NCBI Taxonomy" id="933632"/>
    <lineage>
        <taxon>Eukaryota</taxon>
        <taxon>Metazoa</taxon>
        <taxon>Chordata</taxon>
        <taxon>Craniata</taxon>
        <taxon>Vertebrata</taxon>
        <taxon>Euteleostomi</taxon>
        <taxon>Lepidosauria</taxon>
        <taxon>Squamata</taxon>
        <taxon>Bifurcata</taxon>
        <taxon>Gekkota</taxon>
        <taxon>Sphaerodactylidae</taxon>
        <taxon>Sphaerodactylus</taxon>
    </lineage>
</organism>
<protein>
    <submittedName>
        <fullName evidence="1">Uncharacterized protein</fullName>
    </submittedName>
</protein>
<dbReference type="EMBL" id="CM037625">
    <property type="protein sequence ID" value="KAH7998289.1"/>
    <property type="molecule type" value="Genomic_DNA"/>
</dbReference>
<reference evidence="1" key="1">
    <citation type="submission" date="2021-08" db="EMBL/GenBank/DDBJ databases">
        <title>The first chromosome-level gecko genome reveals the dynamic sex chromosomes of Neotropical dwarf geckos (Sphaerodactylidae: Sphaerodactylus).</title>
        <authorList>
            <person name="Pinto B.J."/>
            <person name="Keating S.E."/>
            <person name="Gamble T."/>
        </authorList>
    </citation>
    <scope>NUCLEOTIDE SEQUENCE</scope>
    <source>
        <strain evidence="1">TG3544</strain>
    </source>
</reference>
<evidence type="ECO:0000313" key="2">
    <source>
        <dbReference type="Proteomes" id="UP000827872"/>
    </source>
</evidence>
<name>A0ACB8EZQ2_9SAUR</name>
<accession>A0ACB8EZQ2</accession>
<dbReference type="Proteomes" id="UP000827872">
    <property type="component" value="Linkage Group LG12"/>
</dbReference>
<evidence type="ECO:0000313" key="1">
    <source>
        <dbReference type="EMBL" id="KAH7998289.1"/>
    </source>
</evidence>